<comment type="cofactor">
    <cofactor evidence="1 9">
        <name>pyridoxal 5'-phosphate</name>
        <dbReference type="ChEBI" id="CHEBI:597326"/>
    </cofactor>
</comment>
<dbReference type="FunFam" id="3.20.20.10:FF:000008">
    <property type="entry name" value="Ornithine decarboxylase"/>
    <property type="match status" value="1"/>
</dbReference>
<feature type="region of interest" description="Disordered" evidence="10">
    <location>
        <begin position="1"/>
        <end position="22"/>
    </location>
</feature>
<evidence type="ECO:0000313" key="13">
    <source>
        <dbReference type="Proteomes" id="UP000635245"/>
    </source>
</evidence>
<evidence type="ECO:0000256" key="2">
    <source>
        <dbReference type="ARBA" id="ARBA00008872"/>
    </source>
</evidence>
<dbReference type="Proteomes" id="UP000635245">
    <property type="component" value="Unassembled WGS sequence"/>
</dbReference>
<comment type="similarity">
    <text evidence="2">Belongs to the Orn/Lys/Arg decarboxylase class-II family.</text>
</comment>
<reference evidence="12" key="1">
    <citation type="submission" date="2020-12" db="EMBL/GenBank/DDBJ databases">
        <title>Prauserella sp. ASG 168, a novel actinomycete isolated from cave rock.</title>
        <authorList>
            <person name="Suriyachadkun C."/>
        </authorList>
    </citation>
    <scope>NUCLEOTIDE SEQUENCE</scope>
    <source>
        <strain evidence="12">ASG 168</strain>
    </source>
</reference>
<evidence type="ECO:0000256" key="8">
    <source>
        <dbReference type="ARBA" id="ARBA00049127"/>
    </source>
</evidence>
<evidence type="ECO:0000313" key="12">
    <source>
        <dbReference type="EMBL" id="MBK1788664.1"/>
    </source>
</evidence>
<dbReference type="EC" id="4.1.1.17" evidence="7"/>
<dbReference type="InterPro" id="IPR022644">
    <property type="entry name" value="De-COase2_N"/>
</dbReference>
<evidence type="ECO:0000259" key="11">
    <source>
        <dbReference type="Pfam" id="PF02784"/>
    </source>
</evidence>
<comment type="catalytic activity">
    <reaction evidence="8">
        <text>L-ornithine + H(+) = putrescine + CO2</text>
        <dbReference type="Rhea" id="RHEA:22964"/>
        <dbReference type="ChEBI" id="CHEBI:15378"/>
        <dbReference type="ChEBI" id="CHEBI:16526"/>
        <dbReference type="ChEBI" id="CHEBI:46911"/>
        <dbReference type="ChEBI" id="CHEBI:326268"/>
        <dbReference type="EC" id="4.1.1.17"/>
    </reaction>
</comment>
<feature type="domain" description="Orn/DAP/Arg decarboxylase 2 N-terminal" evidence="11">
    <location>
        <begin position="50"/>
        <end position="284"/>
    </location>
</feature>
<keyword evidence="4 9" id="KW-0663">Pyridoxal phosphate</keyword>
<evidence type="ECO:0000256" key="3">
    <source>
        <dbReference type="ARBA" id="ARBA00022793"/>
    </source>
</evidence>
<dbReference type="Gene3D" id="2.40.37.10">
    <property type="entry name" value="Lyase, Ornithine Decarboxylase, Chain A, domain 1"/>
    <property type="match status" value="1"/>
</dbReference>
<dbReference type="InterPro" id="IPR009006">
    <property type="entry name" value="Ala_racemase/Decarboxylase_C"/>
</dbReference>
<evidence type="ECO:0000256" key="7">
    <source>
        <dbReference type="ARBA" id="ARBA00034138"/>
    </source>
</evidence>
<feature type="active site" description="Proton donor" evidence="9">
    <location>
        <position position="350"/>
    </location>
</feature>
<keyword evidence="5" id="KW-0456">Lyase</keyword>
<dbReference type="PRINTS" id="PR01179">
    <property type="entry name" value="ODADCRBXLASE"/>
</dbReference>
<comment type="pathway">
    <text evidence="6">Amine and polyamine biosynthesis; putrescine biosynthesis via L-ornithine pathway; putrescine from L-ornithine: step 1/1.</text>
</comment>
<dbReference type="PRINTS" id="PR01182">
    <property type="entry name" value="ORNDCRBXLASE"/>
</dbReference>
<dbReference type="InterPro" id="IPR029066">
    <property type="entry name" value="PLP-binding_barrel"/>
</dbReference>
<evidence type="ECO:0000256" key="9">
    <source>
        <dbReference type="PIRSR" id="PIRSR600183-50"/>
    </source>
</evidence>
<dbReference type="EMBL" id="JAENJH010000011">
    <property type="protein sequence ID" value="MBK1788664.1"/>
    <property type="molecule type" value="Genomic_DNA"/>
</dbReference>
<dbReference type="FunFam" id="2.40.37.10:FF:000004">
    <property type="entry name" value="Ornithine decarboxylase"/>
    <property type="match status" value="1"/>
</dbReference>
<comment type="caution">
    <text evidence="12">The sequence shown here is derived from an EMBL/GenBank/DDBJ whole genome shotgun (WGS) entry which is preliminary data.</text>
</comment>
<feature type="modified residue" description="N6-(pyridoxal phosphate)lysine" evidence="9">
    <location>
        <position position="72"/>
    </location>
</feature>
<dbReference type="AlphaFoldDB" id="A0A934V8G3"/>
<evidence type="ECO:0000256" key="5">
    <source>
        <dbReference type="ARBA" id="ARBA00023239"/>
    </source>
</evidence>
<dbReference type="GO" id="GO:0004586">
    <property type="term" value="F:ornithine decarboxylase activity"/>
    <property type="evidence" value="ECO:0007669"/>
    <property type="project" value="UniProtKB-EC"/>
</dbReference>
<organism evidence="12 13">
    <name type="scientific">Prauserella cavernicola</name>
    <dbReference type="NCBI Taxonomy" id="2800127"/>
    <lineage>
        <taxon>Bacteria</taxon>
        <taxon>Bacillati</taxon>
        <taxon>Actinomycetota</taxon>
        <taxon>Actinomycetes</taxon>
        <taxon>Pseudonocardiales</taxon>
        <taxon>Pseudonocardiaceae</taxon>
        <taxon>Prauserella</taxon>
    </lineage>
</organism>
<dbReference type="SUPFAM" id="SSF50621">
    <property type="entry name" value="Alanine racemase C-terminal domain-like"/>
    <property type="match status" value="1"/>
</dbReference>
<dbReference type="PANTHER" id="PTHR11482">
    <property type="entry name" value="ARGININE/DIAMINOPIMELATE/ORNITHINE DECARBOXYLASE"/>
    <property type="match status" value="1"/>
</dbReference>
<name>A0A934V8G3_9PSEU</name>
<dbReference type="GO" id="GO:0005737">
    <property type="term" value="C:cytoplasm"/>
    <property type="evidence" value="ECO:0007669"/>
    <property type="project" value="TreeGrafter"/>
</dbReference>
<keyword evidence="3" id="KW-0210">Decarboxylase</keyword>
<dbReference type="InterPro" id="IPR000183">
    <property type="entry name" value="Orn/DAP/Arg_de-COase"/>
</dbReference>
<dbReference type="PROSITE" id="PS00878">
    <property type="entry name" value="ODR_DC_2_1"/>
    <property type="match status" value="1"/>
</dbReference>
<dbReference type="SUPFAM" id="SSF51419">
    <property type="entry name" value="PLP-binding barrel"/>
    <property type="match status" value="1"/>
</dbReference>
<evidence type="ECO:0000256" key="4">
    <source>
        <dbReference type="ARBA" id="ARBA00022898"/>
    </source>
</evidence>
<accession>A0A934V8G3</accession>
<gene>
    <name evidence="12" type="ORF">JHE00_30425</name>
</gene>
<dbReference type="CDD" id="cd00622">
    <property type="entry name" value="PLPDE_III_ODC"/>
    <property type="match status" value="1"/>
</dbReference>
<keyword evidence="13" id="KW-1185">Reference proteome</keyword>
<dbReference type="PANTHER" id="PTHR11482:SF6">
    <property type="entry name" value="ORNITHINE DECARBOXYLASE 1-RELATED"/>
    <property type="match status" value="1"/>
</dbReference>
<dbReference type="InterPro" id="IPR002433">
    <property type="entry name" value="Orn_de-COase"/>
</dbReference>
<dbReference type="InterPro" id="IPR022653">
    <property type="entry name" value="De-COase2_pyr-phos_BS"/>
</dbReference>
<evidence type="ECO:0000256" key="6">
    <source>
        <dbReference type="ARBA" id="ARBA00034115"/>
    </source>
</evidence>
<proteinExistence type="inferred from homology"/>
<evidence type="ECO:0000256" key="1">
    <source>
        <dbReference type="ARBA" id="ARBA00001933"/>
    </source>
</evidence>
<protein>
    <recommendedName>
        <fullName evidence="7">ornithine decarboxylase</fullName>
        <ecNumber evidence="7">4.1.1.17</ecNumber>
    </recommendedName>
</protein>
<sequence>MPRTRNGGAFAPTPDGGDTLGRVSTTRDRIRGFLAEHDPPTPCLVIDVETVLERYRALAATFADSRIQYAVKANPEPAVLRALAAEGATFDVASPAEIELCLAAGAAPETLSYGNTIKKRADIAFAHHAGVREFAVDAESDLAHVATHAPGAQVSVRLLVETPASVTPFGQKFGCAGAEAVELLLRAAELGLDPVGVSFHVGSQQLDPTAWELAIAAAAKVFTATAEHGVVLRRLNAGGGLAIGYTGPAPATADYATAIGDALRAHLPGQEPELVLEPGRAIVAEAGLIRSEVILVSRKAAGDPHRWVYLDVGRYNGLAETENEAITYRLEVVTDHSGEDGPVIIAGPTCDGDDVLYQRTPYRLPLSLRPGDRIDILAAGAYTASYSSVAFNGIPPLRTHCIPAQEGRNPGAD</sequence>
<evidence type="ECO:0000256" key="10">
    <source>
        <dbReference type="SAM" id="MobiDB-lite"/>
    </source>
</evidence>
<dbReference type="GO" id="GO:0033387">
    <property type="term" value="P:putrescine biosynthetic process from arginine, via ornithine"/>
    <property type="evidence" value="ECO:0007669"/>
    <property type="project" value="TreeGrafter"/>
</dbReference>
<dbReference type="Gene3D" id="3.20.20.10">
    <property type="entry name" value="Alanine racemase"/>
    <property type="match status" value="1"/>
</dbReference>
<dbReference type="Pfam" id="PF02784">
    <property type="entry name" value="Orn_Arg_deC_N"/>
    <property type="match status" value="1"/>
</dbReference>